<comment type="similarity">
    <text evidence="3 9">Belongs to the riboflavin transporter family.</text>
</comment>
<feature type="transmembrane region" description="Helical" evidence="9">
    <location>
        <begin position="290"/>
        <end position="312"/>
    </location>
</feature>
<dbReference type="SUPFAM" id="SSF103473">
    <property type="entry name" value="MFS general substrate transporter"/>
    <property type="match status" value="1"/>
</dbReference>
<feature type="transmembrane region" description="Helical" evidence="9">
    <location>
        <begin position="140"/>
        <end position="160"/>
    </location>
</feature>
<feature type="transmembrane region" description="Helical" evidence="9">
    <location>
        <begin position="44"/>
        <end position="63"/>
    </location>
</feature>
<dbReference type="InterPro" id="IPR036259">
    <property type="entry name" value="MFS_trans_sf"/>
</dbReference>
<feature type="transmembrane region" description="Helical" evidence="9">
    <location>
        <begin position="389"/>
        <end position="417"/>
    </location>
</feature>
<feature type="transmembrane region" description="Helical" evidence="9">
    <location>
        <begin position="319"/>
        <end position="339"/>
    </location>
</feature>
<organism evidence="12">
    <name type="scientific">Anisakis simplex</name>
    <name type="common">Herring worm</name>
    <dbReference type="NCBI Taxonomy" id="6269"/>
    <lineage>
        <taxon>Eukaryota</taxon>
        <taxon>Metazoa</taxon>
        <taxon>Ecdysozoa</taxon>
        <taxon>Nematoda</taxon>
        <taxon>Chromadorea</taxon>
        <taxon>Rhabditida</taxon>
        <taxon>Spirurina</taxon>
        <taxon>Ascaridomorpha</taxon>
        <taxon>Ascaridoidea</taxon>
        <taxon>Anisakidae</taxon>
        <taxon>Anisakis</taxon>
        <taxon>Anisakis simplex complex</taxon>
    </lineage>
</organism>
<feature type="transmembrane region" description="Helical" evidence="9">
    <location>
        <begin position="107"/>
        <end position="128"/>
    </location>
</feature>
<dbReference type="PANTHER" id="PTHR12929:SF10">
    <property type="entry name" value="RIBOFLAVIN TRANSPORTER"/>
    <property type="match status" value="1"/>
</dbReference>
<evidence type="ECO:0000256" key="8">
    <source>
        <dbReference type="ARBA" id="ARBA00023136"/>
    </source>
</evidence>
<keyword evidence="11" id="KW-1185">Reference proteome</keyword>
<dbReference type="OrthoDB" id="9995836at2759"/>
<comment type="function">
    <text evidence="9">Plasma membrane transporter mediating the uptake by cells of the water soluble vitamin B2/riboflavin that plays a key role in biochemical oxidation-reduction reactions of the carbohydrate, lipid, and amino acid metabolism.</text>
</comment>
<evidence type="ECO:0000256" key="3">
    <source>
        <dbReference type="ARBA" id="ARBA00006366"/>
    </source>
</evidence>
<dbReference type="GO" id="GO:0032217">
    <property type="term" value="F:riboflavin transmembrane transporter activity"/>
    <property type="evidence" value="ECO:0007669"/>
    <property type="project" value="UniProtKB-UniRule"/>
</dbReference>
<sequence length="425" mass="46895">MAIRVIVYVLVALFGSSSWLSTNSVWMELPLLTDRLPEGWSLPSYLAAVVQIACIGPLIYSILHKCTKVNVPTAPAILALLVFCCVCTALLAFFWNVTYFVFGQQHSVALVILLFGMALVNATSNVLFMPYMSTFHPTYFTAYFVGMGLSALFPSLVSIAQGSSDECVMVNGTMTREKIAVRFGIREYNLVMFVWLVLCTVSFVLLRWSNIASESTKREPKIRSNADLPVDETSPLHRYADMSHEEERVNGVSKMRYGYLLFLMALVNAQMNGIIPSIQSFAAIPYSQATYHLGLTLSNIFAPVACFIPMFLQPKRIVPLTLLTVLSTALTAFIVMLAAMSPTPYLYSSVYGSILCTVVVVVACALHSYLRTVFATVLRESAEDSESKLFWCGVFIQIGSFLGSCLMFPLVNIFGLFTSAPPCPS</sequence>
<evidence type="ECO:0000256" key="7">
    <source>
        <dbReference type="ARBA" id="ARBA00022989"/>
    </source>
</evidence>
<feature type="transmembrane region" description="Helical" evidence="9">
    <location>
        <begin position="257"/>
        <end position="278"/>
    </location>
</feature>
<keyword evidence="7 9" id="KW-1133">Transmembrane helix</keyword>
<dbReference type="WBParaSite" id="ASIM_0001750801-mRNA-1">
    <property type="protein sequence ID" value="ASIM_0001750801-mRNA-1"/>
    <property type="gene ID" value="ASIM_0001750801"/>
</dbReference>
<accession>A0A0M3K966</accession>
<feature type="transmembrane region" description="Helical" evidence="9">
    <location>
        <begin position="190"/>
        <end position="208"/>
    </location>
</feature>
<evidence type="ECO:0000256" key="9">
    <source>
        <dbReference type="RuleBase" id="RU368035"/>
    </source>
</evidence>
<comment type="catalytic activity">
    <reaction evidence="1 9">
        <text>riboflavin(in) = riboflavin(out)</text>
        <dbReference type="Rhea" id="RHEA:35015"/>
        <dbReference type="ChEBI" id="CHEBI:57986"/>
    </reaction>
</comment>
<dbReference type="PANTHER" id="PTHR12929">
    <property type="entry name" value="SOLUTE CARRIER FAMILY 52"/>
    <property type="match status" value="1"/>
</dbReference>
<keyword evidence="6 9" id="KW-0812">Transmembrane</keyword>
<reference evidence="12" key="1">
    <citation type="submission" date="2017-02" db="UniProtKB">
        <authorList>
            <consortium name="WormBaseParasite"/>
        </authorList>
    </citation>
    <scope>IDENTIFICATION</scope>
</reference>
<evidence type="ECO:0000256" key="1">
    <source>
        <dbReference type="ARBA" id="ARBA00000215"/>
    </source>
</evidence>
<evidence type="ECO:0000313" key="11">
    <source>
        <dbReference type="Proteomes" id="UP000267096"/>
    </source>
</evidence>
<dbReference type="AlphaFoldDB" id="A0A0M3K966"/>
<gene>
    <name evidence="10" type="ORF">ASIM_LOCUS16913</name>
</gene>
<feature type="transmembrane region" description="Helical" evidence="9">
    <location>
        <begin position="345"/>
        <end position="369"/>
    </location>
</feature>
<evidence type="ECO:0000256" key="6">
    <source>
        <dbReference type="ARBA" id="ARBA00022692"/>
    </source>
</evidence>
<evidence type="ECO:0000256" key="5">
    <source>
        <dbReference type="ARBA" id="ARBA00022475"/>
    </source>
</evidence>
<evidence type="ECO:0000313" key="10">
    <source>
        <dbReference type="EMBL" id="VDK59026.1"/>
    </source>
</evidence>
<evidence type="ECO:0000313" key="12">
    <source>
        <dbReference type="WBParaSite" id="ASIM_0001750801-mRNA-1"/>
    </source>
</evidence>
<protein>
    <recommendedName>
        <fullName evidence="9">Riboflavin transporter</fullName>
    </recommendedName>
</protein>
<reference evidence="10 11" key="2">
    <citation type="submission" date="2018-11" db="EMBL/GenBank/DDBJ databases">
        <authorList>
            <consortium name="Pathogen Informatics"/>
        </authorList>
    </citation>
    <scope>NUCLEOTIDE SEQUENCE [LARGE SCALE GENOMIC DNA]</scope>
</reference>
<keyword evidence="8 9" id="KW-0472">Membrane</keyword>
<comment type="subcellular location">
    <subcellularLocation>
        <location evidence="2 9">Cell membrane</location>
        <topology evidence="2 9">Multi-pass membrane protein</topology>
    </subcellularLocation>
</comment>
<proteinExistence type="inferred from homology"/>
<evidence type="ECO:0000256" key="2">
    <source>
        <dbReference type="ARBA" id="ARBA00004651"/>
    </source>
</evidence>
<dbReference type="GO" id="GO:0005886">
    <property type="term" value="C:plasma membrane"/>
    <property type="evidence" value="ECO:0007669"/>
    <property type="project" value="UniProtKB-SubCell"/>
</dbReference>
<dbReference type="InterPro" id="IPR009357">
    <property type="entry name" value="Riboflavin_transptr"/>
</dbReference>
<dbReference type="Pfam" id="PF06237">
    <property type="entry name" value="SLC52_ribofla_tr"/>
    <property type="match status" value="1"/>
</dbReference>
<keyword evidence="5 9" id="KW-1003">Cell membrane</keyword>
<dbReference type="EMBL" id="UYRR01033552">
    <property type="protein sequence ID" value="VDK59026.1"/>
    <property type="molecule type" value="Genomic_DNA"/>
</dbReference>
<feature type="transmembrane region" description="Helical" evidence="9">
    <location>
        <begin position="75"/>
        <end position="95"/>
    </location>
</feature>
<name>A0A0M3K966_ANISI</name>
<evidence type="ECO:0000256" key="4">
    <source>
        <dbReference type="ARBA" id="ARBA00022448"/>
    </source>
</evidence>
<dbReference type="Proteomes" id="UP000267096">
    <property type="component" value="Unassembled WGS sequence"/>
</dbReference>
<keyword evidence="4 9" id="KW-0813">Transport</keyword>